<evidence type="ECO:0000313" key="7">
    <source>
        <dbReference type="Proteomes" id="UP000243723"/>
    </source>
</evidence>
<dbReference type="EMBL" id="NHZQ01000335">
    <property type="protein sequence ID" value="PSK42505.1"/>
    <property type="molecule type" value="Genomic_DNA"/>
</dbReference>
<keyword evidence="2 4" id="KW-0547">Nucleotide-binding</keyword>
<dbReference type="PANTHER" id="PTHR43585">
    <property type="entry name" value="FUMIPYRROLE BIOSYNTHESIS PROTEIN C"/>
    <property type="match status" value="1"/>
</dbReference>
<accession>A0A2P7Z2Q9</accession>
<evidence type="ECO:0000313" key="6">
    <source>
        <dbReference type="EMBL" id="PSK42505.1"/>
    </source>
</evidence>
<proteinExistence type="predicted"/>
<evidence type="ECO:0000256" key="3">
    <source>
        <dbReference type="ARBA" id="ARBA00022840"/>
    </source>
</evidence>
<protein>
    <submittedName>
        <fullName evidence="6">Carbamoyl-phosphate synthase arginine-specific large chain</fullName>
    </submittedName>
</protein>
<sequence length="666" mass="73391">MEQQYDIRVSSSHGGSNTVRCHVHIHTPKQEGSPFRLVSLRLSRMTFSMGDMKVAECHFQYTGADKCDEWPLSSIASNGPRNAFQSVVSKLFQKDSVCNTAFGLLIPATNGYMLRNDLLRKRFQSCRLPVTILDFTRPRQAVTGFSQEKPWTPIEVLESAIGAFVPTSDLSGTVEDSTRFFELLNEEVVGRLSHSVILPQPLPRLCLALVEGRPHPDVSDACKGPLAAAAALGIDLVVLDSQDHWLSSSDDRSKIKQFIECDLNIDDALPNRIVEAVHKSGQEVHGIITFADRYLDAAAKASAALGKIIYPPESIAVCTDKSKTRAVAATDGAKHVVLNGMIDKACIVGSTFSETDYPLIIKPTRGHSSEGVSLAWNEVGVYDQVTKLTSISPDRPLVIERYIDGPEVDANFVMMDGEVIFSEINDDFPSSAESSGTTDTPSFAEVSTILPSKLPAEELTMLRGDLADMLRAIGFSNGVFHVEARVQNSRVAYTTEGDDLDLRETKRQTSEDPRTFLVEINARTPGHQESFAVDATYGIDYYALYMLLAAQRACMRESDRAVLEASIRALAVPIEPSHQYGTHLVFVSATHGGIFKGAELLPTDVNTVWWRTMLQEGDVVEDPKISHKWPFVACFVVQATTLGGKGREEVKRMGQLIRQNFRYDIS</sequence>
<reference evidence="6 7" key="1">
    <citation type="submission" date="2017-05" db="EMBL/GenBank/DDBJ databases">
        <title>Draft genome sequence of Elsinoe australis.</title>
        <authorList>
            <person name="Cheng Q."/>
        </authorList>
    </citation>
    <scope>NUCLEOTIDE SEQUENCE [LARGE SCALE GENOMIC DNA]</scope>
    <source>
        <strain evidence="6 7">NL1</strain>
    </source>
</reference>
<dbReference type="AlphaFoldDB" id="A0A2P7Z2Q9"/>
<dbReference type="OrthoDB" id="434648at2759"/>
<evidence type="ECO:0000256" key="1">
    <source>
        <dbReference type="ARBA" id="ARBA00022598"/>
    </source>
</evidence>
<dbReference type="GO" id="GO:0016874">
    <property type="term" value="F:ligase activity"/>
    <property type="evidence" value="ECO:0007669"/>
    <property type="project" value="UniProtKB-KW"/>
</dbReference>
<dbReference type="GO" id="GO:0046872">
    <property type="term" value="F:metal ion binding"/>
    <property type="evidence" value="ECO:0007669"/>
    <property type="project" value="InterPro"/>
</dbReference>
<evidence type="ECO:0000256" key="2">
    <source>
        <dbReference type="ARBA" id="ARBA00022741"/>
    </source>
</evidence>
<dbReference type="PROSITE" id="PS50975">
    <property type="entry name" value="ATP_GRASP"/>
    <property type="match status" value="1"/>
</dbReference>
<dbReference type="SUPFAM" id="SSF56059">
    <property type="entry name" value="Glutathione synthetase ATP-binding domain-like"/>
    <property type="match status" value="1"/>
</dbReference>
<comment type="caution">
    <text evidence="6">The sequence shown here is derived from an EMBL/GenBank/DDBJ whole genome shotgun (WGS) entry which is preliminary data.</text>
</comment>
<dbReference type="Pfam" id="PF18130">
    <property type="entry name" value="ATPgrasp_N"/>
    <property type="match status" value="1"/>
</dbReference>
<keyword evidence="7" id="KW-1185">Reference proteome</keyword>
<dbReference type="InterPro" id="IPR052032">
    <property type="entry name" value="ATP-dep_AA_Ligase"/>
</dbReference>
<dbReference type="GO" id="GO:0005524">
    <property type="term" value="F:ATP binding"/>
    <property type="evidence" value="ECO:0007669"/>
    <property type="project" value="UniProtKB-UniRule"/>
</dbReference>
<feature type="domain" description="ATP-grasp" evidence="5">
    <location>
        <begin position="325"/>
        <end position="550"/>
    </location>
</feature>
<dbReference type="InterPro" id="IPR041472">
    <property type="entry name" value="BL00235/CARNS1_N"/>
</dbReference>
<dbReference type="InterPro" id="IPR011761">
    <property type="entry name" value="ATP-grasp"/>
</dbReference>
<evidence type="ECO:0000256" key="4">
    <source>
        <dbReference type="PROSITE-ProRule" id="PRU00409"/>
    </source>
</evidence>
<dbReference type="STRING" id="40998.A0A2P7Z2Q9"/>
<name>A0A2P7Z2Q9_9PEZI</name>
<dbReference type="Gene3D" id="3.40.50.20">
    <property type="match status" value="1"/>
</dbReference>
<evidence type="ECO:0000259" key="5">
    <source>
        <dbReference type="PROSITE" id="PS50975"/>
    </source>
</evidence>
<keyword evidence="1" id="KW-0436">Ligase</keyword>
<gene>
    <name evidence="6" type="ORF">B9Z65_4419</name>
</gene>
<dbReference type="Proteomes" id="UP000243723">
    <property type="component" value="Unassembled WGS sequence"/>
</dbReference>
<dbReference type="Gene3D" id="3.30.470.20">
    <property type="entry name" value="ATP-grasp fold, B domain"/>
    <property type="match status" value="1"/>
</dbReference>
<organism evidence="6 7">
    <name type="scientific">Elsinoe australis</name>
    <dbReference type="NCBI Taxonomy" id="40998"/>
    <lineage>
        <taxon>Eukaryota</taxon>
        <taxon>Fungi</taxon>
        <taxon>Dikarya</taxon>
        <taxon>Ascomycota</taxon>
        <taxon>Pezizomycotina</taxon>
        <taxon>Dothideomycetes</taxon>
        <taxon>Dothideomycetidae</taxon>
        <taxon>Myriangiales</taxon>
        <taxon>Elsinoaceae</taxon>
        <taxon>Elsinoe</taxon>
    </lineage>
</organism>
<dbReference type="Pfam" id="PF13535">
    <property type="entry name" value="ATP-grasp_4"/>
    <property type="match status" value="1"/>
</dbReference>
<keyword evidence="3 4" id="KW-0067">ATP-binding</keyword>
<dbReference type="PANTHER" id="PTHR43585:SF2">
    <property type="entry name" value="ATP-GRASP ENZYME FSQD"/>
    <property type="match status" value="1"/>
</dbReference>